<evidence type="ECO:0000259" key="1">
    <source>
        <dbReference type="SMART" id="SM01321"/>
    </source>
</evidence>
<feature type="domain" description="Transposase IS200-like" evidence="1">
    <location>
        <begin position="9"/>
        <end position="153"/>
    </location>
</feature>
<dbReference type="InterPro" id="IPR002686">
    <property type="entry name" value="Transposase_17"/>
</dbReference>
<dbReference type="Proteomes" id="UP000178450">
    <property type="component" value="Unassembled WGS sequence"/>
</dbReference>
<reference evidence="2 3" key="1">
    <citation type="journal article" date="2016" name="Nat. Commun.">
        <title>Thousands of microbial genomes shed light on interconnected biogeochemical processes in an aquifer system.</title>
        <authorList>
            <person name="Anantharaman K."/>
            <person name="Brown C.T."/>
            <person name="Hug L.A."/>
            <person name="Sharon I."/>
            <person name="Castelle C.J."/>
            <person name="Probst A.J."/>
            <person name="Thomas B.C."/>
            <person name="Singh A."/>
            <person name="Wilkins M.J."/>
            <person name="Karaoz U."/>
            <person name="Brodie E.L."/>
            <person name="Williams K.H."/>
            <person name="Hubbard S.S."/>
            <person name="Banfield J.F."/>
        </authorList>
    </citation>
    <scope>NUCLEOTIDE SEQUENCE [LARGE SCALE GENOMIC DNA]</scope>
</reference>
<dbReference type="InterPro" id="IPR036515">
    <property type="entry name" value="Transposase_17_sf"/>
</dbReference>
<organism evidence="2 3">
    <name type="scientific">Candidatus Roizmanbacteria bacterium RIFOXYA1_FULL_41_12</name>
    <dbReference type="NCBI Taxonomy" id="1802082"/>
    <lineage>
        <taxon>Bacteria</taxon>
        <taxon>Candidatus Roizmaniibacteriota</taxon>
    </lineage>
</organism>
<dbReference type="EMBL" id="MGBG01000009">
    <property type="protein sequence ID" value="OGK66264.1"/>
    <property type="molecule type" value="Genomic_DNA"/>
</dbReference>
<sequence>MPCRKITFSNQEVYHLYNKTIDHRTIFVEQPLVHLFVDLIRYYQPKKHLLRYSHYQKLEPTTQDEYWQNRQAINNQQIELLAYVLMPNHFHLLVKQKLKNGVVQFISQVTNAFTRAYNCYHQRLGPIFLPRFKAKIILSREQLIHTSRYIHLNPYSSGIVKNINILKNYQSSSLPEYLIKPKICQTDLILSLFNLDASKYWEFLCNNAERQKSLEKIKHFGA</sequence>
<dbReference type="GO" id="GO:0006313">
    <property type="term" value="P:DNA transposition"/>
    <property type="evidence" value="ECO:0007669"/>
    <property type="project" value="InterPro"/>
</dbReference>
<accession>A0A1F7KEH6</accession>
<dbReference type="SUPFAM" id="SSF143422">
    <property type="entry name" value="Transposase IS200-like"/>
    <property type="match status" value="1"/>
</dbReference>
<dbReference type="GO" id="GO:0004803">
    <property type="term" value="F:transposase activity"/>
    <property type="evidence" value="ECO:0007669"/>
    <property type="project" value="InterPro"/>
</dbReference>
<dbReference type="Pfam" id="PF01797">
    <property type="entry name" value="Y1_Tnp"/>
    <property type="match status" value="1"/>
</dbReference>
<dbReference type="Gene3D" id="3.30.70.1290">
    <property type="entry name" value="Transposase IS200-like"/>
    <property type="match status" value="1"/>
</dbReference>
<comment type="caution">
    <text evidence="2">The sequence shown here is derived from an EMBL/GenBank/DDBJ whole genome shotgun (WGS) entry which is preliminary data.</text>
</comment>
<dbReference type="SMART" id="SM01321">
    <property type="entry name" value="Y1_Tnp"/>
    <property type="match status" value="1"/>
</dbReference>
<dbReference type="AlphaFoldDB" id="A0A1F7KEH6"/>
<evidence type="ECO:0000313" key="2">
    <source>
        <dbReference type="EMBL" id="OGK66264.1"/>
    </source>
</evidence>
<dbReference type="PANTHER" id="PTHR34322:SF2">
    <property type="entry name" value="TRANSPOSASE IS200-LIKE DOMAIN-CONTAINING PROTEIN"/>
    <property type="match status" value="1"/>
</dbReference>
<evidence type="ECO:0000313" key="3">
    <source>
        <dbReference type="Proteomes" id="UP000178450"/>
    </source>
</evidence>
<proteinExistence type="predicted"/>
<name>A0A1F7KEH6_9BACT</name>
<gene>
    <name evidence="2" type="ORF">A2209_01395</name>
</gene>
<dbReference type="PANTHER" id="PTHR34322">
    <property type="entry name" value="TRANSPOSASE, Y1_TNP DOMAIN-CONTAINING"/>
    <property type="match status" value="1"/>
</dbReference>
<dbReference type="GO" id="GO:0003677">
    <property type="term" value="F:DNA binding"/>
    <property type="evidence" value="ECO:0007669"/>
    <property type="project" value="InterPro"/>
</dbReference>
<protein>
    <recommendedName>
        <fullName evidence="1">Transposase IS200-like domain-containing protein</fullName>
    </recommendedName>
</protein>